<dbReference type="PANTHER" id="PTHR38600:SF1">
    <property type="entry name" value="TRANSCRIPTIONAL REGULATORY PROTEIN"/>
    <property type="match status" value="1"/>
</dbReference>
<dbReference type="SMART" id="SM00418">
    <property type="entry name" value="HTH_ARSR"/>
    <property type="match status" value="1"/>
</dbReference>
<name>A0ABT3BA33_9RHOB</name>
<keyword evidence="4" id="KW-1185">Reference proteome</keyword>
<dbReference type="PRINTS" id="PR00778">
    <property type="entry name" value="HTHARSR"/>
</dbReference>
<evidence type="ECO:0000313" key="3">
    <source>
        <dbReference type="EMBL" id="MCV3270431.1"/>
    </source>
</evidence>
<dbReference type="RefSeq" id="WP_263842761.1">
    <property type="nucleotide sequence ID" value="NZ_JALIEB010000002.1"/>
</dbReference>
<dbReference type="SUPFAM" id="SSF46785">
    <property type="entry name" value="Winged helix' DNA-binding domain"/>
    <property type="match status" value="1"/>
</dbReference>
<dbReference type="Gene3D" id="1.10.10.10">
    <property type="entry name" value="Winged helix-like DNA-binding domain superfamily/Winged helix DNA-binding domain"/>
    <property type="match status" value="1"/>
</dbReference>
<evidence type="ECO:0000259" key="2">
    <source>
        <dbReference type="PROSITE" id="PS50987"/>
    </source>
</evidence>
<organism evidence="3 4">
    <name type="scientific">Roseobacter sinensis</name>
    <dbReference type="NCBI Taxonomy" id="2931391"/>
    <lineage>
        <taxon>Bacteria</taxon>
        <taxon>Pseudomonadati</taxon>
        <taxon>Pseudomonadota</taxon>
        <taxon>Alphaproteobacteria</taxon>
        <taxon>Rhodobacterales</taxon>
        <taxon>Roseobacteraceae</taxon>
        <taxon>Roseobacter</taxon>
    </lineage>
</organism>
<dbReference type="SUPFAM" id="SSF55961">
    <property type="entry name" value="Bet v1-like"/>
    <property type="match status" value="1"/>
</dbReference>
<proteinExistence type="inferred from homology"/>
<dbReference type="Proteomes" id="UP001208690">
    <property type="component" value="Unassembled WGS sequence"/>
</dbReference>
<evidence type="ECO:0000256" key="1">
    <source>
        <dbReference type="ARBA" id="ARBA00006817"/>
    </source>
</evidence>
<protein>
    <submittedName>
        <fullName evidence="3">Helix-turn-helix domain-containing protein</fullName>
    </submittedName>
</protein>
<dbReference type="Pfam" id="PF08327">
    <property type="entry name" value="AHSA1"/>
    <property type="match status" value="1"/>
</dbReference>
<dbReference type="EMBL" id="JALIEB010000002">
    <property type="protein sequence ID" value="MCV3270431.1"/>
    <property type="molecule type" value="Genomic_DNA"/>
</dbReference>
<dbReference type="InterPro" id="IPR011991">
    <property type="entry name" value="ArsR-like_HTH"/>
</dbReference>
<dbReference type="PANTHER" id="PTHR38600">
    <property type="entry name" value="TRANSCRIPTIONAL REGULATORY PROTEIN"/>
    <property type="match status" value="1"/>
</dbReference>
<dbReference type="InterPro" id="IPR036390">
    <property type="entry name" value="WH_DNA-bd_sf"/>
</dbReference>
<dbReference type="Pfam" id="PF12840">
    <property type="entry name" value="HTH_20"/>
    <property type="match status" value="1"/>
</dbReference>
<evidence type="ECO:0000313" key="4">
    <source>
        <dbReference type="Proteomes" id="UP001208690"/>
    </source>
</evidence>
<gene>
    <name evidence="3" type="ORF">MUB52_03250</name>
</gene>
<dbReference type="CDD" id="cd00090">
    <property type="entry name" value="HTH_ARSR"/>
    <property type="match status" value="1"/>
</dbReference>
<sequence length="254" mass="28724">MDSIFKALADPTRRKLLDSLRAKPGQSLLDLQGQLEMSRFGVMKHLGVLEEANLIVTKKVGRFKHHYLNALPLQDAIDRWIDPYRVKPAARAALDLKSKLEGTTPMRDAKPDFMMQTFIRCTHDALWDALTDPEQMSAYHFLAARVVKQGDTYVYEHADGSRMLTCKTLEITPKSRIAATFEPGWDETLQPSRQVFLLVPEGDHMKLVIEHYDLTHPVVPGEGIHDGWARFASGLKSWLETGETVKFNDHAMAG</sequence>
<dbReference type="InterPro" id="IPR023393">
    <property type="entry name" value="START-like_dom_sf"/>
</dbReference>
<comment type="similarity">
    <text evidence="1">Belongs to the AHA1 family.</text>
</comment>
<feature type="domain" description="HTH arsR-type" evidence="2">
    <location>
        <begin position="1"/>
        <end position="88"/>
    </location>
</feature>
<dbReference type="PROSITE" id="PS50987">
    <property type="entry name" value="HTH_ARSR_2"/>
    <property type="match status" value="1"/>
</dbReference>
<comment type="caution">
    <text evidence="3">The sequence shown here is derived from an EMBL/GenBank/DDBJ whole genome shotgun (WGS) entry which is preliminary data.</text>
</comment>
<reference evidence="3 4" key="1">
    <citation type="submission" date="2022-04" db="EMBL/GenBank/DDBJ databases">
        <title>Roseobacter sp. WL0113 is a bacterium isolated from neritic sediment.</title>
        <authorList>
            <person name="Wang L."/>
            <person name="He W."/>
            <person name="Zhang D.-F."/>
        </authorList>
    </citation>
    <scope>NUCLEOTIDE SEQUENCE [LARGE SCALE GENOMIC DNA]</scope>
    <source>
        <strain evidence="3 4">WL0113</strain>
    </source>
</reference>
<dbReference type="InterPro" id="IPR036388">
    <property type="entry name" value="WH-like_DNA-bd_sf"/>
</dbReference>
<accession>A0ABT3BA33</accession>
<dbReference type="Gene3D" id="3.30.530.20">
    <property type="match status" value="1"/>
</dbReference>
<dbReference type="InterPro" id="IPR013538">
    <property type="entry name" value="ASHA1/2-like_C"/>
</dbReference>
<dbReference type="InterPro" id="IPR001845">
    <property type="entry name" value="HTH_ArsR_DNA-bd_dom"/>
</dbReference>